<protein>
    <recommendedName>
        <fullName evidence="3">DUF1905 domain-containing protein</fullName>
    </recommendedName>
</protein>
<dbReference type="AlphaFoldDB" id="A0A0V8D1F6"/>
<dbReference type="EMBL" id="LKLP01000089">
    <property type="protein sequence ID" value="KSU07351.1"/>
    <property type="molecule type" value="Genomic_DNA"/>
</dbReference>
<evidence type="ECO:0000313" key="1">
    <source>
        <dbReference type="EMBL" id="KSU07351.1"/>
    </source>
</evidence>
<gene>
    <name evidence="1" type="ORF">LMG8520_1895</name>
</gene>
<dbReference type="Proteomes" id="UP000054230">
    <property type="component" value="Unassembled WGS sequence"/>
</dbReference>
<reference evidence="2" key="1">
    <citation type="submission" date="2015-10" db="EMBL/GenBank/DDBJ databases">
        <title>Draft Genome Sequences of 11 Lactococcus lactis subspecies cremoris strains.</title>
        <authorList>
            <person name="Wels M."/>
            <person name="Backus L."/>
            <person name="Boekhorst J."/>
            <person name="Dijkstra A."/>
            <person name="Beerthuizen M."/>
            <person name="Kelly W."/>
            <person name="Siezen R."/>
            <person name="Bachmann H."/>
            <person name="Van Hijum S."/>
        </authorList>
    </citation>
    <scope>NUCLEOTIDE SEQUENCE [LARGE SCALE GENOMIC DNA]</scope>
    <source>
        <strain evidence="2">LMG8520</strain>
    </source>
</reference>
<evidence type="ECO:0000313" key="2">
    <source>
        <dbReference type="Proteomes" id="UP000054230"/>
    </source>
</evidence>
<comment type="caution">
    <text evidence="1">The sequence shown here is derived from an EMBL/GenBank/DDBJ whole genome shotgun (WGS) entry which is preliminary data.</text>
</comment>
<sequence>MTQKLHPWENPEQDYARTLAKRRSERRYRSLQLVRTLKILLTEFKKYDVNNFNSEILSWIDLLEDAVEYVDDEDFKSAKKFVSRMQRELKNLKSKFFTDRKEDFKGTMKSYSFQAELEIIGINPFVAVPPDILQKIFQDSGREKSPIPICGQINEKTYQQNLMFFKGDWRLYVNTTMLKNSPKRIGEIFDFTISHDSEPRIVKQPQVLSEALAKNPEAKKVFDQLIPSKQVEINRYIARLKTEEAIERNVRRAIGSLLGKNSFVGRDKP</sequence>
<organism evidence="1 2">
    <name type="scientific">Lactococcus lactis subsp. lactis</name>
    <name type="common">Streptococcus lactis</name>
    <dbReference type="NCBI Taxonomy" id="1360"/>
    <lineage>
        <taxon>Bacteria</taxon>
        <taxon>Bacillati</taxon>
        <taxon>Bacillota</taxon>
        <taxon>Bacilli</taxon>
        <taxon>Lactobacillales</taxon>
        <taxon>Streptococcaceae</taxon>
        <taxon>Lactococcus</taxon>
    </lineage>
</organism>
<name>A0A0V8D1F6_LACLL</name>
<dbReference type="Pfam" id="PF13376">
    <property type="entry name" value="OmdA"/>
    <property type="match status" value="1"/>
</dbReference>
<proteinExistence type="predicted"/>
<dbReference type="PATRIC" id="fig|1360.106.peg.2265"/>
<dbReference type="SUPFAM" id="SSF141694">
    <property type="entry name" value="AF2212/PG0164-like"/>
    <property type="match status" value="1"/>
</dbReference>
<evidence type="ECO:0008006" key="3">
    <source>
        <dbReference type="Google" id="ProtNLM"/>
    </source>
</evidence>
<accession>A0A0V8D1F6</accession>